<dbReference type="InterPro" id="IPR053134">
    <property type="entry name" value="RNA-dir_DNA_polymerase"/>
</dbReference>
<dbReference type="PANTHER" id="PTHR24559:SF444">
    <property type="entry name" value="REVERSE TRANSCRIPTASE DOMAIN-CONTAINING PROTEIN"/>
    <property type="match status" value="1"/>
</dbReference>
<evidence type="ECO:0000313" key="3">
    <source>
        <dbReference type="Proteomes" id="UP000701853"/>
    </source>
</evidence>
<dbReference type="InterPro" id="IPR043502">
    <property type="entry name" value="DNA/RNA_pol_sf"/>
</dbReference>
<evidence type="ECO:0000313" key="2">
    <source>
        <dbReference type="EMBL" id="KAG8482746.1"/>
    </source>
</evidence>
<dbReference type="Pfam" id="PF08284">
    <property type="entry name" value="RVP_2"/>
    <property type="match status" value="1"/>
</dbReference>
<evidence type="ECO:0000259" key="1">
    <source>
        <dbReference type="Pfam" id="PF17919"/>
    </source>
</evidence>
<dbReference type="Proteomes" id="UP000701853">
    <property type="component" value="Chromosome 9"/>
</dbReference>
<dbReference type="AlphaFoldDB" id="A0A8J5YQ00"/>
<dbReference type="OrthoDB" id="999475at2759"/>
<dbReference type="Gene3D" id="3.30.70.270">
    <property type="match status" value="1"/>
</dbReference>
<dbReference type="Pfam" id="PF17919">
    <property type="entry name" value="RT_RNaseH_2"/>
    <property type="match status" value="1"/>
</dbReference>
<dbReference type="PANTHER" id="PTHR24559">
    <property type="entry name" value="TRANSPOSON TY3-I GAG-POL POLYPROTEIN"/>
    <property type="match status" value="1"/>
</dbReference>
<organism evidence="2 3">
    <name type="scientific">Gossypium anomalum</name>
    <dbReference type="NCBI Taxonomy" id="47600"/>
    <lineage>
        <taxon>Eukaryota</taxon>
        <taxon>Viridiplantae</taxon>
        <taxon>Streptophyta</taxon>
        <taxon>Embryophyta</taxon>
        <taxon>Tracheophyta</taxon>
        <taxon>Spermatophyta</taxon>
        <taxon>Magnoliopsida</taxon>
        <taxon>eudicotyledons</taxon>
        <taxon>Gunneridae</taxon>
        <taxon>Pentapetalae</taxon>
        <taxon>rosids</taxon>
        <taxon>malvids</taxon>
        <taxon>Malvales</taxon>
        <taxon>Malvaceae</taxon>
        <taxon>Malvoideae</taxon>
        <taxon>Gossypium</taxon>
    </lineage>
</organism>
<feature type="domain" description="Reverse transcriptase/retrotransposon-derived protein RNase H-like" evidence="1">
    <location>
        <begin position="413"/>
        <end position="501"/>
    </location>
</feature>
<keyword evidence="3" id="KW-1185">Reference proteome</keyword>
<gene>
    <name evidence="2" type="ORF">CXB51_024406</name>
</gene>
<accession>A0A8J5YQ00</accession>
<name>A0A8J5YQ00_9ROSI</name>
<dbReference type="Gene3D" id="3.10.10.10">
    <property type="entry name" value="HIV Type 1 Reverse Transcriptase, subunit A, domain 1"/>
    <property type="match status" value="1"/>
</dbReference>
<comment type="caution">
    <text evidence="2">The sequence shown here is derived from an EMBL/GenBank/DDBJ whole genome shotgun (WGS) entry which is preliminary data.</text>
</comment>
<dbReference type="InterPro" id="IPR021109">
    <property type="entry name" value="Peptidase_aspartic_dom_sf"/>
</dbReference>
<dbReference type="EMBL" id="JAHUZN010000009">
    <property type="protein sequence ID" value="KAG8482746.1"/>
    <property type="molecule type" value="Genomic_DNA"/>
</dbReference>
<dbReference type="InterPro" id="IPR041577">
    <property type="entry name" value="RT_RNaseH_2"/>
</dbReference>
<dbReference type="SUPFAM" id="SSF56672">
    <property type="entry name" value="DNA/RNA polymerases"/>
    <property type="match status" value="1"/>
</dbReference>
<reference evidence="2 3" key="1">
    <citation type="journal article" date="2021" name="bioRxiv">
        <title>The Gossypium anomalum genome as a resource for cotton improvement and evolutionary analysis of hybrid incompatibility.</title>
        <authorList>
            <person name="Grover C.E."/>
            <person name="Yuan D."/>
            <person name="Arick M.A."/>
            <person name="Miller E.R."/>
            <person name="Hu G."/>
            <person name="Peterson D.G."/>
            <person name="Wendel J.F."/>
            <person name="Udall J.A."/>
        </authorList>
    </citation>
    <scope>NUCLEOTIDE SEQUENCE [LARGE SCALE GENOMIC DNA]</scope>
    <source>
        <strain evidence="2">JFW-Udall</strain>
        <tissue evidence="2">Leaf</tissue>
    </source>
</reference>
<protein>
    <recommendedName>
        <fullName evidence="1">Reverse transcriptase/retrotransposon-derived protein RNase H-like domain-containing protein</fullName>
    </recommendedName>
</protein>
<sequence>MCTPECCLRCVVSLLKDEAYLWWDTLSMMTSNDRINLDFFQLSKYAHNIVSNEEKMCIRFKDSLNNDIPASVESVRNVEEPFMFVVISIKDILVSVNQSRELVFIVDGGRWSGNARNTTSSRGKNSKMNERSEVRTPARAYAIRARKEAAPLDMIVVRVYIFPTNLMSLPFDDFDIILGMDWLSEHDAMVSCRRKQVSLKCPNGQFVCVRADGVDCVSNVVSALSALKLIRKGCEAYLAYVIDSKMTESKIEQVPVVKVYVDFFPKELSGLPQIQKVEFVIKIVHGTAPNSITLYMMALAELKELKVQLQELLDRGSIRPSVNLRSGYYQLRVNEQEVLKTTFRTRYGHYEFLVMPFGLTNTPAAFMDLMNQLQEVDFLGHVISADRIRVDPNKVLAIVDWKVLKNKNVEFVWSDKCQHSFDQLENMLTEAPVLTQPESGTAYVVYSDTSLNGLGCMLMQPEKVVDYASRQLKLHERNYPSHDLKLAAIKKLNLRQRRWLELLKNYGLVIDYHPGKANVVADALSKKSTLFALRTFVTALI</sequence>
<dbReference type="InterPro" id="IPR043128">
    <property type="entry name" value="Rev_trsase/Diguanyl_cyclase"/>
</dbReference>
<dbReference type="Gene3D" id="2.40.70.10">
    <property type="entry name" value="Acid Proteases"/>
    <property type="match status" value="1"/>
</dbReference>
<proteinExistence type="predicted"/>